<evidence type="ECO:0000259" key="5">
    <source>
        <dbReference type="Pfam" id="PF00135"/>
    </source>
</evidence>
<comment type="caution">
    <text evidence="6">The sequence shown here is derived from an EMBL/GenBank/DDBJ whole genome shotgun (WGS) entry which is preliminary data.</text>
</comment>
<keyword evidence="7" id="KW-1185">Reference proteome</keyword>
<name>A0A9X2HEP2_9MICC</name>
<sequence>MTGRLVELPAGEVRGERDGVVVRFPGIRYATAEPYGMPSAWIGPEAAARQVGTEAAARQPGPETTTLQVEHPPASPQTSSVMLETLLGGFPEHIGQDPQCQYLSVTAPESARPGERLPVMVWIHGGGNANSNPEFSVYDPRWLVEEQRVVVVKPTYRLGYLGFGGHRADHLPNLGAMDLLEALRWVQAHIGAFGGDPENVTLFGQSSGGDMALSLMGTPSADGLFRRVIAQSPPLGIRGMSARLRAKVTAKLDAEAAAHAAPTLIEYQQAIEKAAWLYGSGFMPFGIQWDAAPFAGPGTKRAKILTGARGRDVLIGTNDAESGMYLPAIPGIKSIYDDPRWARWVRLLLVRPTTYGIFSGASRRLSRALRSAAASSAYYRFSWTPTPATAAIHMAELPLLFGGPDNETWRGSPLLPVSDEAEVARAGAAGEELRRIWGRFARSGRIEAGPALDDGFFVER</sequence>
<keyword evidence="2 3" id="KW-0378">Hydrolase</keyword>
<dbReference type="EMBL" id="JANAFB010000042">
    <property type="protein sequence ID" value="MCP3426930.1"/>
    <property type="molecule type" value="Genomic_DNA"/>
</dbReference>
<dbReference type="InterPro" id="IPR050309">
    <property type="entry name" value="Type-B_Carboxylest/Lipase"/>
</dbReference>
<dbReference type="PANTHER" id="PTHR11559">
    <property type="entry name" value="CARBOXYLESTERASE"/>
    <property type="match status" value="1"/>
</dbReference>
<dbReference type="Proteomes" id="UP001139502">
    <property type="component" value="Unassembled WGS sequence"/>
</dbReference>
<evidence type="ECO:0000256" key="1">
    <source>
        <dbReference type="ARBA" id="ARBA00005964"/>
    </source>
</evidence>
<evidence type="ECO:0000313" key="7">
    <source>
        <dbReference type="Proteomes" id="UP001139502"/>
    </source>
</evidence>
<organism evidence="6 7">
    <name type="scientific">Rothia santali</name>
    <dbReference type="NCBI Taxonomy" id="2949643"/>
    <lineage>
        <taxon>Bacteria</taxon>
        <taxon>Bacillati</taxon>
        <taxon>Actinomycetota</taxon>
        <taxon>Actinomycetes</taxon>
        <taxon>Micrococcales</taxon>
        <taxon>Micrococcaceae</taxon>
        <taxon>Rothia</taxon>
    </lineage>
</organism>
<evidence type="ECO:0000256" key="2">
    <source>
        <dbReference type="ARBA" id="ARBA00022801"/>
    </source>
</evidence>
<dbReference type="InterPro" id="IPR029058">
    <property type="entry name" value="AB_hydrolase_fold"/>
</dbReference>
<feature type="region of interest" description="Disordered" evidence="4">
    <location>
        <begin position="52"/>
        <end position="77"/>
    </location>
</feature>
<dbReference type="InterPro" id="IPR019826">
    <property type="entry name" value="Carboxylesterase_B_AS"/>
</dbReference>
<dbReference type="PROSITE" id="PS00122">
    <property type="entry name" value="CARBOXYLESTERASE_B_1"/>
    <property type="match status" value="1"/>
</dbReference>
<dbReference type="RefSeq" id="WP_254168316.1">
    <property type="nucleotide sequence ID" value="NZ_JANAFB010000042.1"/>
</dbReference>
<gene>
    <name evidence="6" type="ORF">NBM05_13160</name>
</gene>
<accession>A0A9X2HEP2</accession>
<feature type="domain" description="Carboxylesterase type B" evidence="5">
    <location>
        <begin position="5"/>
        <end position="233"/>
    </location>
</feature>
<dbReference type="Gene3D" id="3.40.50.1820">
    <property type="entry name" value="alpha/beta hydrolase"/>
    <property type="match status" value="1"/>
</dbReference>
<reference evidence="6" key="1">
    <citation type="submission" date="2022-06" db="EMBL/GenBank/DDBJ databases">
        <title>Rothia sp. isolated from sandalwood seedling.</title>
        <authorList>
            <person name="Tuikhar N."/>
            <person name="Kirdat K."/>
            <person name="Thorat V."/>
            <person name="Swetha P."/>
            <person name="Padma S."/>
            <person name="Sundararaj R."/>
            <person name="Yadav A."/>
        </authorList>
    </citation>
    <scope>NUCLEOTIDE SEQUENCE</scope>
    <source>
        <strain evidence="6">AR01</strain>
    </source>
</reference>
<dbReference type="InterPro" id="IPR002018">
    <property type="entry name" value="CarbesteraseB"/>
</dbReference>
<dbReference type="EC" id="3.1.1.-" evidence="3"/>
<proteinExistence type="inferred from homology"/>
<protein>
    <recommendedName>
        <fullName evidence="3">Carboxylic ester hydrolase</fullName>
        <ecNumber evidence="3">3.1.1.-</ecNumber>
    </recommendedName>
</protein>
<evidence type="ECO:0000313" key="6">
    <source>
        <dbReference type="EMBL" id="MCP3426930.1"/>
    </source>
</evidence>
<dbReference type="AlphaFoldDB" id="A0A9X2HEP2"/>
<evidence type="ECO:0000256" key="3">
    <source>
        <dbReference type="RuleBase" id="RU361235"/>
    </source>
</evidence>
<dbReference type="Pfam" id="PF00135">
    <property type="entry name" value="COesterase"/>
    <property type="match status" value="1"/>
</dbReference>
<comment type="similarity">
    <text evidence="1 3">Belongs to the type-B carboxylesterase/lipase family.</text>
</comment>
<evidence type="ECO:0000256" key="4">
    <source>
        <dbReference type="SAM" id="MobiDB-lite"/>
    </source>
</evidence>
<dbReference type="SUPFAM" id="SSF53474">
    <property type="entry name" value="alpha/beta-Hydrolases"/>
    <property type="match status" value="1"/>
</dbReference>
<dbReference type="GO" id="GO:0016787">
    <property type="term" value="F:hydrolase activity"/>
    <property type="evidence" value="ECO:0007669"/>
    <property type="project" value="UniProtKB-KW"/>
</dbReference>